<evidence type="ECO:0000313" key="4">
    <source>
        <dbReference type="Proteomes" id="UP000503505"/>
    </source>
</evidence>
<dbReference type="AlphaFoldDB" id="A0AAE6WU34"/>
<sequence length="340" mass="37817">MPTQEQLLSVIHTQTEIIKLGHDLNAVMTLIADKIQQITGAQGAVVELNEGEDMVYRAVSGGAAHLLGLRLARENSLSGLCIAENRILYCEDCENDPRVDRQACHRVGLRSMAVVPLIHANEVVGVLKIYSDQVAAFKLRDLKLLSLMSETFAAAMYHATKFDAQVLYKMATQDSLTGLANRALFLDCLRQRMNQAERQQQSLNVCMLDMDRLKSINDQYGHRVGDAALKEIATRLKATLDDEVVIARLGGDEFALILDMNTDRNQALLTMQDISQACDAVFNFEEMSLQIGLSIGLSVYPEDGVEIETLLECADLRMYAQKHQRKQQGINKNHQVGLQA</sequence>
<dbReference type="InterPro" id="IPR003018">
    <property type="entry name" value="GAF"/>
</dbReference>
<dbReference type="EMBL" id="CP044463">
    <property type="protein sequence ID" value="QIC67055.1"/>
    <property type="molecule type" value="Genomic_DNA"/>
</dbReference>
<dbReference type="SMART" id="SM00065">
    <property type="entry name" value="GAF"/>
    <property type="match status" value="1"/>
</dbReference>
<dbReference type="Gene3D" id="3.30.450.40">
    <property type="match status" value="1"/>
</dbReference>
<evidence type="ECO:0000313" key="3">
    <source>
        <dbReference type="EMBL" id="QIC67055.1"/>
    </source>
</evidence>
<dbReference type="Gene3D" id="3.30.70.270">
    <property type="match status" value="1"/>
</dbReference>
<dbReference type="FunFam" id="3.30.70.270:FF:000001">
    <property type="entry name" value="Diguanylate cyclase domain protein"/>
    <property type="match status" value="1"/>
</dbReference>
<dbReference type="NCBIfam" id="TIGR00254">
    <property type="entry name" value="GGDEF"/>
    <property type="match status" value="1"/>
</dbReference>
<dbReference type="GO" id="GO:0003824">
    <property type="term" value="F:catalytic activity"/>
    <property type="evidence" value="ECO:0007669"/>
    <property type="project" value="UniProtKB-ARBA"/>
</dbReference>
<comment type="cofactor">
    <cofactor evidence="1">
        <name>Mg(2+)</name>
        <dbReference type="ChEBI" id="CHEBI:18420"/>
    </cofactor>
</comment>
<gene>
    <name evidence="3" type="ORF">FSC10_06600</name>
</gene>
<dbReference type="SUPFAM" id="SSF55073">
    <property type="entry name" value="Nucleotide cyclase"/>
    <property type="match status" value="1"/>
</dbReference>
<dbReference type="Pfam" id="PF13185">
    <property type="entry name" value="GAF_2"/>
    <property type="match status" value="1"/>
</dbReference>
<dbReference type="PANTHER" id="PTHR46663:SF2">
    <property type="entry name" value="GGDEF DOMAIN-CONTAINING PROTEIN"/>
    <property type="match status" value="1"/>
</dbReference>
<name>A0AAE6WU34_9GAMM</name>
<dbReference type="InterPro" id="IPR029787">
    <property type="entry name" value="Nucleotide_cyclase"/>
</dbReference>
<dbReference type="InterPro" id="IPR000160">
    <property type="entry name" value="GGDEF_dom"/>
</dbReference>
<dbReference type="CDD" id="cd01949">
    <property type="entry name" value="GGDEF"/>
    <property type="match status" value="1"/>
</dbReference>
<evidence type="ECO:0000256" key="1">
    <source>
        <dbReference type="ARBA" id="ARBA00001946"/>
    </source>
</evidence>
<dbReference type="Proteomes" id="UP000503505">
    <property type="component" value="Chromosome"/>
</dbReference>
<dbReference type="Pfam" id="PF00990">
    <property type="entry name" value="GGDEF"/>
    <property type="match status" value="1"/>
</dbReference>
<feature type="domain" description="GGDEF" evidence="2">
    <location>
        <begin position="201"/>
        <end position="338"/>
    </location>
</feature>
<reference evidence="3 4" key="1">
    <citation type="submission" date="2019-09" db="EMBL/GenBank/DDBJ databases">
        <title>Non-baumannii Acinetobacter spp. carrying blaNDM-1 isolated in China.</title>
        <authorList>
            <person name="Cui C."/>
            <person name="Chen C."/>
            <person name="Sun J."/>
            <person name="Liu Y."/>
        </authorList>
    </citation>
    <scope>NUCLEOTIDE SEQUENCE [LARGE SCALE GENOMIC DNA]</scope>
    <source>
        <strain evidence="3 4">HZE23-1</strain>
    </source>
</reference>
<dbReference type="SMART" id="SM00267">
    <property type="entry name" value="GGDEF"/>
    <property type="match status" value="1"/>
</dbReference>
<dbReference type="InterPro" id="IPR029016">
    <property type="entry name" value="GAF-like_dom_sf"/>
</dbReference>
<proteinExistence type="predicted"/>
<dbReference type="PROSITE" id="PS50887">
    <property type="entry name" value="GGDEF"/>
    <property type="match status" value="1"/>
</dbReference>
<evidence type="ECO:0000259" key="2">
    <source>
        <dbReference type="PROSITE" id="PS50887"/>
    </source>
</evidence>
<accession>A0AAE6WU34</accession>
<dbReference type="InterPro" id="IPR043128">
    <property type="entry name" value="Rev_trsase/Diguanyl_cyclase"/>
</dbReference>
<protein>
    <submittedName>
        <fullName evidence="3">GGDEF domain-containing protein</fullName>
    </submittedName>
</protein>
<dbReference type="PANTHER" id="PTHR46663">
    <property type="entry name" value="DIGUANYLATE CYCLASE DGCT-RELATED"/>
    <property type="match status" value="1"/>
</dbReference>
<dbReference type="RefSeq" id="WP_163171233.1">
    <property type="nucleotide sequence ID" value="NZ_CP044463.1"/>
</dbReference>
<dbReference type="InterPro" id="IPR052163">
    <property type="entry name" value="DGC-Regulatory_Protein"/>
</dbReference>
<organism evidence="3 4">
    <name type="scientific">Acinetobacter schindleri</name>
    <dbReference type="NCBI Taxonomy" id="108981"/>
    <lineage>
        <taxon>Bacteria</taxon>
        <taxon>Pseudomonadati</taxon>
        <taxon>Pseudomonadota</taxon>
        <taxon>Gammaproteobacteria</taxon>
        <taxon>Moraxellales</taxon>
        <taxon>Moraxellaceae</taxon>
        <taxon>Acinetobacter</taxon>
    </lineage>
</organism>
<dbReference type="SUPFAM" id="SSF55781">
    <property type="entry name" value="GAF domain-like"/>
    <property type="match status" value="1"/>
</dbReference>